<reference evidence="8" key="1">
    <citation type="submission" date="2018-05" db="EMBL/GenBank/DDBJ databases">
        <authorList>
            <person name="Lanie J.A."/>
            <person name="Ng W.-L."/>
            <person name="Kazmierczak K.M."/>
            <person name="Andrzejewski T.M."/>
            <person name="Davidsen T.M."/>
            <person name="Wayne K.J."/>
            <person name="Tettelin H."/>
            <person name="Glass J.I."/>
            <person name="Rusch D."/>
            <person name="Podicherti R."/>
            <person name="Tsui H.-C.T."/>
            <person name="Winkler M.E."/>
        </authorList>
    </citation>
    <scope>NUCLEOTIDE SEQUENCE</scope>
</reference>
<keyword evidence="2" id="KW-0813">Transport</keyword>
<keyword evidence="3" id="KW-1003">Cell membrane</keyword>
<organism evidence="8">
    <name type="scientific">marine metagenome</name>
    <dbReference type="NCBI Taxonomy" id="408172"/>
    <lineage>
        <taxon>unclassified sequences</taxon>
        <taxon>metagenomes</taxon>
        <taxon>ecological metagenomes</taxon>
    </lineage>
</organism>
<feature type="transmembrane region" description="Helical" evidence="7">
    <location>
        <begin position="24"/>
        <end position="48"/>
    </location>
</feature>
<dbReference type="PANTHER" id="PTHR30354:SF22">
    <property type="entry name" value="HIGH-AFFINITY GLUCONATE TRANSPORTER"/>
    <property type="match status" value="1"/>
</dbReference>
<evidence type="ECO:0000256" key="1">
    <source>
        <dbReference type="ARBA" id="ARBA00004651"/>
    </source>
</evidence>
<gene>
    <name evidence="8" type="ORF">METZ01_LOCUS450285</name>
</gene>
<dbReference type="PANTHER" id="PTHR30354">
    <property type="entry name" value="GNT FAMILY GLUCONATE TRANSPORTER"/>
    <property type="match status" value="1"/>
</dbReference>
<evidence type="ECO:0000256" key="3">
    <source>
        <dbReference type="ARBA" id="ARBA00022475"/>
    </source>
</evidence>
<evidence type="ECO:0000256" key="6">
    <source>
        <dbReference type="ARBA" id="ARBA00023136"/>
    </source>
</evidence>
<dbReference type="GO" id="GO:0005886">
    <property type="term" value="C:plasma membrane"/>
    <property type="evidence" value="ECO:0007669"/>
    <property type="project" value="UniProtKB-SubCell"/>
</dbReference>
<dbReference type="InterPro" id="IPR003474">
    <property type="entry name" value="Glcn_transporter"/>
</dbReference>
<accession>A0A382ZPN8</accession>
<name>A0A382ZPN8_9ZZZZ</name>
<dbReference type="GO" id="GO:0015128">
    <property type="term" value="F:gluconate transmembrane transporter activity"/>
    <property type="evidence" value="ECO:0007669"/>
    <property type="project" value="InterPro"/>
</dbReference>
<evidence type="ECO:0000256" key="4">
    <source>
        <dbReference type="ARBA" id="ARBA00022692"/>
    </source>
</evidence>
<evidence type="ECO:0000256" key="5">
    <source>
        <dbReference type="ARBA" id="ARBA00022989"/>
    </source>
</evidence>
<keyword evidence="4 7" id="KW-0812">Transmembrane</keyword>
<evidence type="ECO:0000256" key="7">
    <source>
        <dbReference type="SAM" id="Phobius"/>
    </source>
</evidence>
<sequence length="49" mass="5354">MNDSGFWVVQRLSGFTEKETLKTWSVMLTAISLLGLVLCLLGSALLPLT</sequence>
<dbReference type="EMBL" id="UINC01185626">
    <property type="protein sequence ID" value="SVD97431.1"/>
    <property type="molecule type" value="Genomic_DNA"/>
</dbReference>
<proteinExistence type="predicted"/>
<keyword evidence="5 7" id="KW-1133">Transmembrane helix</keyword>
<evidence type="ECO:0000256" key="2">
    <source>
        <dbReference type="ARBA" id="ARBA00022448"/>
    </source>
</evidence>
<comment type="subcellular location">
    <subcellularLocation>
        <location evidence="1">Cell membrane</location>
        <topology evidence="1">Multi-pass membrane protein</topology>
    </subcellularLocation>
</comment>
<keyword evidence="6 7" id="KW-0472">Membrane</keyword>
<evidence type="ECO:0000313" key="8">
    <source>
        <dbReference type="EMBL" id="SVD97431.1"/>
    </source>
</evidence>
<dbReference type="AlphaFoldDB" id="A0A382ZPN8"/>
<protein>
    <submittedName>
        <fullName evidence="8">Uncharacterized protein</fullName>
    </submittedName>
</protein>
<dbReference type="Pfam" id="PF02447">
    <property type="entry name" value="GntP_permease"/>
    <property type="match status" value="1"/>
</dbReference>